<sequence length="53" mass="5968">MTSHDNRDNILSDQKLHDLLKAEDRIDLLEKSKRGTLDESDMPVAEDAEGTSL</sequence>
<protein>
    <submittedName>
        <fullName evidence="2">Uncharacterized protein</fullName>
    </submittedName>
</protein>
<name>A0AAU7RVT5_9HYPH</name>
<reference evidence="2" key="1">
    <citation type="submission" date="2024-06" db="EMBL/GenBank/DDBJ databases">
        <authorList>
            <person name="Li T."/>
            <person name="Gao R."/>
        </authorList>
    </citation>
    <scope>NUCLEOTIDE SEQUENCE</scope>
    <source>
        <strain evidence="2">ZPR3</strain>
    </source>
</reference>
<dbReference type="AlphaFoldDB" id="A0AAU7RVT5"/>
<evidence type="ECO:0000313" key="2">
    <source>
        <dbReference type="EMBL" id="XBT94289.1"/>
    </source>
</evidence>
<gene>
    <name evidence="2" type="ORF">ABM479_07520</name>
</gene>
<proteinExistence type="predicted"/>
<feature type="region of interest" description="Disordered" evidence="1">
    <location>
        <begin position="32"/>
        <end position="53"/>
    </location>
</feature>
<organism evidence="2">
    <name type="scientific">Rhizobium sp. ZPR3</name>
    <dbReference type="NCBI Taxonomy" id="3158967"/>
    <lineage>
        <taxon>Bacteria</taxon>
        <taxon>Pseudomonadati</taxon>
        <taxon>Pseudomonadota</taxon>
        <taxon>Alphaproteobacteria</taxon>
        <taxon>Hyphomicrobiales</taxon>
        <taxon>Rhizobiaceae</taxon>
        <taxon>Rhizobium/Agrobacterium group</taxon>
        <taxon>Rhizobium</taxon>
    </lineage>
</organism>
<dbReference type="RefSeq" id="WP_349958319.1">
    <property type="nucleotide sequence ID" value="NZ_CP157960.1"/>
</dbReference>
<dbReference type="EMBL" id="CP157960">
    <property type="protein sequence ID" value="XBT94289.1"/>
    <property type="molecule type" value="Genomic_DNA"/>
</dbReference>
<accession>A0AAU7RVT5</accession>
<evidence type="ECO:0000256" key="1">
    <source>
        <dbReference type="SAM" id="MobiDB-lite"/>
    </source>
</evidence>
<feature type="compositionally biased region" description="Acidic residues" evidence="1">
    <location>
        <begin position="38"/>
        <end position="53"/>
    </location>
</feature>